<evidence type="ECO:0000256" key="5">
    <source>
        <dbReference type="ARBA" id="ARBA00023004"/>
    </source>
</evidence>
<evidence type="ECO:0000256" key="1">
    <source>
        <dbReference type="ARBA" id="ARBA00001962"/>
    </source>
</evidence>
<dbReference type="PROSITE" id="PS00570">
    <property type="entry name" value="RING_HYDROXYL_ALPHA"/>
    <property type="match status" value="1"/>
</dbReference>
<organism evidence="9 10">
    <name type="scientific">Neptuniibacter caesariensis</name>
    <dbReference type="NCBI Taxonomy" id="207954"/>
    <lineage>
        <taxon>Bacteria</taxon>
        <taxon>Pseudomonadati</taxon>
        <taxon>Pseudomonadota</taxon>
        <taxon>Gammaproteobacteria</taxon>
        <taxon>Oceanospirillales</taxon>
        <taxon>Oceanospirillaceae</taxon>
        <taxon>Neptuniibacter</taxon>
    </lineage>
</organism>
<dbReference type="GO" id="GO:0016491">
    <property type="term" value="F:oxidoreductase activity"/>
    <property type="evidence" value="ECO:0007669"/>
    <property type="project" value="UniProtKB-KW"/>
</dbReference>
<dbReference type="Pfam" id="PF00848">
    <property type="entry name" value="Ring_hydroxyl_A"/>
    <property type="match status" value="1"/>
</dbReference>
<comment type="cofactor">
    <cofactor evidence="1">
        <name>Fe cation</name>
        <dbReference type="ChEBI" id="CHEBI:24875"/>
    </cofactor>
</comment>
<accession>A0A7U8C9K3</accession>
<evidence type="ECO:0000256" key="7">
    <source>
        <dbReference type="ARBA" id="ARBA00023027"/>
    </source>
</evidence>
<dbReference type="CDD" id="cd00680">
    <property type="entry name" value="RHO_alpha_C"/>
    <property type="match status" value="1"/>
</dbReference>
<keyword evidence="5" id="KW-0408">Iron</keyword>
<dbReference type="EMBL" id="AAOW01000002">
    <property type="protein sequence ID" value="EAR62630.1"/>
    <property type="molecule type" value="Genomic_DNA"/>
</dbReference>
<dbReference type="GO" id="GO:0005506">
    <property type="term" value="F:iron ion binding"/>
    <property type="evidence" value="ECO:0007669"/>
    <property type="project" value="InterPro"/>
</dbReference>
<dbReference type="InterPro" id="IPR017941">
    <property type="entry name" value="Rieske_2Fe-2S"/>
</dbReference>
<proteinExistence type="predicted"/>
<dbReference type="SUPFAM" id="SSF50022">
    <property type="entry name" value="ISP domain"/>
    <property type="match status" value="1"/>
</dbReference>
<dbReference type="InterPro" id="IPR036922">
    <property type="entry name" value="Rieske_2Fe-2S_sf"/>
</dbReference>
<dbReference type="PRINTS" id="PR00090">
    <property type="entry name" value="RNGDIOXGNASE"/>
</dbReference>
<dbReference type="InterPro" id="IPR015881">
    <property type="entry name" value="ARHD_Rieske_2Fe_2S"/>
</dbReference>
<dbReference type="SUPFAM" id="SSF55961">
    <property type="entry name" value="Bet v1-like"/>
    <property type="match status" value="1"/>
</dbReference>
<evidence type="ECO:0000256" key="3">
    <source>
        <dbReference type="ARBA" id="ARBA00022723"/>
    </source>
</evidence>
<keyword evidence="3" id="KW-0479">Metal-binding</keyword>
<gene>
    <name evidence="9" type="ORF">MED92_05913</name>
</gene>
<evidence type="ECO:0000313" key="9">
    <source>
        <dbReference type="EMBL" id="EAR62630.1"/>
    </source>
</evidence>
<protein>
    <recommendedName>
        <fullName evidence="8">Rieske domain-containing protein</fullName>
    </recommendedName>
</protein>
<dbReference type="CDD" id="cd03469">
    <property type="entry name" value="Rieske_RO_Alpha_N"/>
    <property type="match status" value="1"/>
</dbReference>
<dbReference type="PANTHER" id="PTHR43756">
    <property type="entry name" value="CHOLINE MONOOXYGENASE, CHLOROPLASTIC"/>
    <property type="match status" value="1"/>
</dbReference>
<evidence type="ECO:0000313" key="10">
    <source>
        <dbReference type="Proteomes" id="UP000002171"/>
    </source>
</evidence>
<name>A0A7U8C9K3_NEPCE</name>
<dbReference type="AlphaFoldDB" id="A0A7U8C9K3"/>
<reference evidence="9 10" key="1">
    <citation type="submission" date="2006-02" db="EMBL/GenBank/DDBJ databases">
        <authorList>
            <person name="Pinhassi J."/>
            <person name="Pedros-Alio C."/>
            <person name="Ferriera S."/>
            <person name="Johnson J."/>
            <person name="Kravitz S."/>
            <person name="Halpern A."/>
            <person name="Remington K."/>
            <person name="Beeson K."/>
            <person name="Tran B."/>
            <person name="Rogers Y.-H."/>
            <person name="Friedman R."/>
            <person name="Venter J.C."/>
        </authorList>
    </citation>
    <scope>NUCLEOTIDE SEQUENCE [LARGE SCALE GENOMIC DNA]</scope>
    <source>
        <strain evidence="9 10">MED92</strain>
    </source>
</reference>
<dbReference type="Gene3D" id="2.102.10.10">
    <property type="entry name" value="Rieske [2Fe-2S] iron-sulphur domain"/>
    <property type="match status" value="1"/>
</dbReference>
<sequence>MINLPKDAYTSTTWFEKEQEKIFEQNWQFAGFTSDLNEAGEFLTVQVGRINLIVVKGPDLKIRAFHNQCRHRGTQLLRTCGKAGKALTCPYHDWSYSLEGDLLSVPQQREEFPDLDKKMLGLHRASVSIWKEMIWVHPEPAPEPLTDWLGDIKGLVGPHRVEELIEDPDSATEHEIKANWKIVAENYIDGYHLAHLHSATLNMYAHQQQECGFVGKHFAFYEPLTDKYADNLKEMSPLPPIDHFTEEQPLGAYVPLIFPNLGIGASESSWSIFHIIPLAPNLTRVITRTKVMPASGWAYFRQSQRSNNAFASMSGKYAEGTSPDDPMQSGDFMAEDIFACEQQQKALNSPYFSVGPTAQNQEASVRDFQSIINLEMEQ</sequence>
<dbReference type="Gene3D" id="3.90.380.10">
    <property type="entry name" value="Naphthalene 1,2-dioxygenase Alpha Subunit, Chain A, domain 1"/>
    <property type="match status" value="1"/>
</dbReference>
<comment type="caution">
    <text evidence="9">The sequence shown here is derived from an EMBL/GenBank/DDBJ whole genome shotgun (WGS) entry which is preliminary data.</text>
</comment>
<keyword evidence="2" id="KW-0001">2Fe-2S</keyword>
<dbReference type="GO" id="GO:0051537">
    <property type="term" value="F:2 iron, 2 sulfur cluster binding"/>
    <property type="evidence" value="ECO:0007669"/>
    <property type="project" value="UniProtKB-KW"/>
</dbReference>
<dbReference type="OrthoDB" id="9769355at2"/>
<keyword evidence="4" id="KW-0560">Oxidoreductase</keyword>
<evidence type="ECO:0000256" key="6">
    <source>
        <dbReference type="ARBA" id="ARBA00023014"/>
    </source>
</evidence>
<keyword evidence="7" id="KW-0520">NAD</keyword>
<keyword evidence="10" id="KW-1185">Reference proteome</keyword>
<dbReference type="Proteomes" id="UP000002171">
    <property type="component" value="Unassembled WGS sequence"/>
</dbReference>
<evidence type="ECO:0000259" key="8">
    <source>
        <dbReference type="PROSITE" id="PS51296"/>
    </source>
</evidence>
<feature type="domain" description="Rieske" evidence="8">
    <location>
        <begin position="27"/>
        <end position="136"/>
    </location>
</feature>
<dbReference type="InterPro" id="IPR015879">
    <property type="entry name" value="Ring_hydroxy_dOase_asu_C_dom"/>
</dbReference>
<dbReference type="Pfam" id="PF00355">
    <property type="entry name" value="Rieske"/>
    <property type="match status" value="1"/>
</dbReference>
<dbReference type="InterPro" id="IPR001663">
    <property type="entry name" value="Rng_hydr_dOase-A"/>
</dbReference>
<dbReference type="PROSITE" id="PS51296">
    <property type="entry name" value="RIESKE"/>
    <property type="match status" value="1"/>
</dbReference>
<evidence type="ECO:0000256" key="2">
    <source>
        <dbReference type="ARBA" id="ARBA00022714"/>
    </source>
</evidence>
<evidence type="ECO:0000256" key="4">
    <source>
        <dbReference type="ARBA" id="ARBA00023002"/>
    </source>
</evidence>
<dbReference type="RefSeq" id="WP_007021648.1">
    <property type="nucleotide sequence ID" value="NZ_CH724126.1"/>
</dbReference>
<keyword evidence="6" id="KW-0411">Iron-sulfur</keyword>
<dbReference type="PANTHER" id="PTHR43756:SF5">
    <property type="entry name" value="CHOLINE MONOOXYGENASE, CHLOROPLASTIC"/>
    <property type="match status" value="1"/>
</dbReference>